<organism evidence="2">
    <name type="scientific">Selaginella moellendorffii</name>
    <name type="common">Spikemoss</name>
    <dbReference type="NCBI Taxonomy" id="88036"/>
    <lineage>
        <taxon>Eukaryota</taxon>
        <taxon>Viridiplantae</taxon>
        <taxon>Streptophyta</taxon>
        <taxon>Embryophyta</taxon>
        <taxon>Tracheophyta</taxon>
        <taxon>Lycopodiopsida</taxon>
        <taxon>Selaginellales</taxon>
        <taxon>Selaginellaceae</taxon>
        <taxon>Selaginella</taxon>
    </lineage>
</organism>
<protein>
    <submittedName>
        <fullName evidence="1">Uncharacterized protein</fullName>
    </submittedName>
</protein>
<dbReference type="SUPFAM" id="SSF52540">
    <property type="entry name" value="P-loop containing nucleoside triphosphate hydrolases"/>
    <property type="match status" value="1"/>
</dbReference>
<dbReference type="HOGENOM" id="CLU_035560_0_0_1"/>
<dbReference type="EMBL" id="GL377565">
    <property type="protein sequence ID" value="EFJ38207.1"/>
    <property type="molecule type" value="Genomic_DNA"/>
</dbReference>
<dbReference type="InterPro" id="IPR027417">
    <property type="entry name" value="P-loop_NTPase"/>
</dbReference>
<keyword evidence="2" id="KW-1185">Reference proteome</keyword>
<dbReference type="InParanoid" id="D8QP29"/>
<dbReference type="PANTHER" id="PTHR33129">
    <property type="entry name" value="PROTEIN KINASE DOMAIN-CONTAINING PROTEIN-RELATED"/>
    <property type="match status" value="1"/>
</dbReference>
<accession>D8QP29</accession>
<name>D8QP29_SELML</name>
<gene>
    <name evidence="1" type="ORF">SELMODRAFT_403110</name>
</gene>
<sequence length="561" mass="65841">MSNDDALVRLFANFHKSEFVEHTPGGMKRIGDEPVAGCFFVPTLGDTTYWDVPRSKLLYVRQDCVELFHELEDELRELHERRELQAEGRRGLGAPVPFWTLFIGQPGTGKTVIGLQLLFTFMKKGYTVVYHEKKMGTGYAVFKEKKFDSVGDRAEVDRYLMDQRTIFINDNEPITTFFLDPNTLFITSPDRIVYKEFTETTSGYKLFYGRLWSKEELKQCHAHVFRDELTWSDVRHHVYYVGYIPRLVFVKRWQFSSILHSLKDEISSQKNLLDMFTLVGRCTGKSHKIIHLDRGEESIKNCMVIGSTFIKEQLLLRLDVQHWRRVVISYREVGRVRGFRGEIMELLMHLTFPKFLTDCEQIVPRTQRARASNTVQNLVVDEEEDLHVCFYSDFTDLTAKVEEYTRERAKSAYFWPRLQTEAAIHSLYIDFKQKVAYLLHSTLAKKDLVVWHPVYMLVAGLYFVTSEANYARFDYHTWRKANKTTGEHEDLLILPDLPQYKVKFQMLESDMEDLDKLRAYAASIDENMKLMARNGKDLPERRVCKRKQTTQTDEETPPLWV</sequence>
<dbReference type="InterPro" id="IPR052980">
    <property type="entry name" value="Crinkler_effector"/>
</dbReference>
<dbReference type="Gramene" id="EFJ38207">
    <property type="protein sequence ID" value="EFJ38207"/>
    <property type="gene ID" value="SELMODRAFT_403110"/>
</dbReference>
<dbReference type="AlphaFoldDB" id="D8QP29"/>
<proteinExistence type="predicted"/>
<evidence type="ECO:0000313" key="2">
    <source>
        <dbReference type="Proteomes" id="UP000001514"/>
    </source>
</evidence>
<dbReference type="PANTHER" id="PTHR33129:SF1">
    <property type="entry name" value="ATP-BINDING PROTEIN"/>
    <property type="match status" value="1"/>
</dbReference>
<dbReference type="KEGG" id="smo:SELMODRAFT_403110"/>
<reference evidence="1 2" key="1">
    <citation type="journal article" date="2011" name="Science">
        <title>The Selaginella genome identifies genetic changes associated with the evolution of vascular plants.</title>
        <authorList>
            <person name="Banks J.A."/>
            <person name="Nishiyama T."/>
            <person name="Hasebe M."/>
            <person name="Bowman J.L."/>
            <person name="Gribskov M."/>
            <person name="dePamphilis C."/>
            <person name="Albert V.A."/>
            <person name="Aono N."/>
            <person name="Aoyama T."/>
            <person name="Ambrose B.A."/>
            <person name="Ashton N.W."/>
            <person name="Axtell M.J."/>
            <person name="Barker E."/>
            <person name="Barker M.S."/>
            <person name="Bennetzen J.L."/>
            <person name="Bonawitz N.D."/>
            <person name="Chapple C."/>
            <person name="Cheng C."/>
            <person name="Correa L.G."/>
            <person name="Dacre M."/>
            <person name="DeBarry J."/>
            <person name="Dreyer I."/>
            <person name="Elias M."/>
            <person name="Engstrom E.M."/>
            <person name="Estelle M."/>
            <person name="Feng L."/>
            <person name="Finet C."/>
            <person name="Floyd S.K."/>
            <person name="Frommer W.B."/>
            <person name="Fujita T."/>
            <person name="Gramzow L."/>
            <person name="Gutensohn M."/>
            <person name="Harholt J."/>
            <person name="Hattori M."/>
            <person name="Heyl A."/>
            <person name="Hirai T."/>
            <person name="Hiwatashi Y."/>
            <person name="Ishikawa M."/>
            <person name="Iwata M."/>
            <person name="Karol K.G."/>
            <person name="Koehler B."/>
            <person name="Kolukisaoglu U."/>
            <person name="Kubo M."/>
            <person name="Kurata T."/>
            <person name="Lalonde S."/>
            <person name="Li K."/>
            <person name="Li Y."/>
            <person name="Litt A."/>
            <person name="Lyons E."/>
            <person name="Manning G."/>
            <person name="Maruyama T."/>
            <person name="Michael T.P."/>
            <person name="Mikami K."/>
            <person name="Miyazaki S."/>
            <person name="Morinaga S."/>
            <person name="Murata T."/>
            <person name="Mueller-Roeber B."/>
            <person name="Nelson D.R."/>
            <person name="Obara M."/>
            <person name="Oguri Y."/>
            <person name="Olmstead R.G."/>
            <person name="Onodera N."/>
            <person name="Petersen B.L."/>
            <person name="Pils B."/>
            <person name="Prigge M."/>
            <person name="Rensing S.A."/>
            <person name="Riano-Pachon D.M."/>
            <person name="Roberts A.W."/>
            <person name="Sato Y."/>
            <person name="Scheller H.V."/>
            <person name="Schulz B."/>
            <person name="Schulz C."/>
            <person name="Shakirov E.V."/>
            <person name="Shibagaki N."/>
            <person name="Shinohara N."/>
            <person name="Shippen D.E."/>
            <person name="Soerensen I."/>
            <person name="Sotooka R."/>
            <person name="Sugimoto N."/>
            <person name="Sugita M."/>
            <person name="Sumikawa N."/>
            <person name="Tanurdzic M."/>
            <person name="Theissen G."/>
            <person name="Ulvskov P."/>
            <person name="Wakazuki S."/>
            <person name="Weng J.K."/>
            <person name="Willats W.W."/>
            <person name="Wipf D."/>
            <person name="Wolf P.G."/>
            <person name="Yang L."/>
            <person name="Zimmer A.D."/>
            <person name="Zhu Q."/>
            <person name="Mitros T."/>
            <person name="Hellsten U."/>
            <person name="Loque D."/>
            <person name="Otillar R."/>
            <person name="Salamov A."/>
            <person name="Schmutz J."/>
            <person name="Shapiro H."/>
            <person name="Lindquist E."/>
            <person name="Lucas S."/>
            <person name="Rokhsar D."/>
            <person name="Grigoriev I.V."/>
        </authorList>
    </citation>
    <scope>NUCLEOTIDE SEQUENCE [LARGE SCALE GENOMIC DNA]</scope>
</reference>
<dbReference type="Proteomes" id="UP000001514">
    <property type="component" value="Unassembled WGS sequence"/>
</dbReference>
<evidence type="ECO:0000313" key="1">
    <source>
        <dbReference type="EMBL" id="EFJ38207.1"/>
    </source>
</evidence>